<evidence type="ECO:0000259" key="2">
    <source>
        <dbReference type="Pfam" id="PF07883"/>
    </source>
</evidence>
<comment type="caution">
    <text evidence="3">The sequence shown here is derived from an EMBL/GenBank/DDBJ whole genome shotgun (WGS) entry which is preliminary data.</text>
</comment>
<proteinExistence type="predicted"/>
<evidence type="ECO:0000313" key="3">
    <source>
        <dbReference type="EMBL" id="POS75420.1"/>
    </source>
</evidence>
<dbReference type="InterPro" id="IPR013096">
    <property type="entry name" value="Cupin_2"/>
</dbReference>
<keyword evidence="4" id="KW-1185">Reference proteome</keyword>
<feature type="domain" description="Cupin type-2" evidence="2">
    <location>
        <begin position="31"/>
        <end position="95"/>
    </location>
</feature>
<evidence type="ECO:0000256" key="1">
    <source>
        <dbReference type="SAM" id="Phobius"/>
    </source>
</evidence>
<dbReference type="SUPFAM" id="SSF51182">
    <property type="entry name" value="RmlC-like cupins"/>
    <property type="match status" value="1"/>
</dbReference>
<dbReference type="Pfam" id="PF07883">
    <property type="entry name" value="Cupin_2"/>
    <property type="match status" value="1"/>
</dbReference>
<protein>
    <recommendedName>
        <fullName evidence="2">Cupin type-2 domain-containing protein</fullName>
    </recommendedName>
</protein>
<reference evidence="3" key="1">
    <citation type="submission" date="2017-09" db="EMBL/GenBank/DDBJ databases">
        <title>Polyketide synthases of a Diaporthe helianthi virulent isolate.</title>
        <authorList>
            <person name="Baroncelli R."/>
        </authorList>
    </citation>
    <scope>NUCLEOTIDE SEQUENCE [LARGE SCALE GENOMIC DNA]</scope>
    <source>
        <strain evidence="3">7/96</strain>
    </source>
</reference>
<dbReference type="Proteomes" id="UP000094444">
    <property type="component" value="Unassembled WGS sequence"/>
</dbReference>
<organism evidence="3 4">
    <name type="scientific">Diaporthe helianthi</name>
    <dbReference type="NCBI Taxonomy" id="158607"/>
    <lineage>
        <taxon>Eukaryota</taxon>
        <taxon>Fungi</taxon>
        <taxon>Dikarya</taxon>
        <taxon>Ascomycota</taxon>
        <taxon>Pezizomycotina</taxon>
        <taxon>Sordariomycetes</taxon>
        <taxon>Sordariomycetidae</taxon>
        <taxon>Diaporthales</taxon>
        <taxon>Diaporthaceae</taxon>
        <taxon>Diaporthe</taxon>
    </lineage>
</organism>
<sequence>MTDFRTNPVIKRDAPDAVVYDLSEPHQVTITLPAGSKWSSGLHWHERHDEYLRVVKGTVRVTLDSQIHTISASDAGTEVKVDRNVWHEWRRANVEDDEDVVVVERTEPEDGEKAIFFWNLNGVILKAQGVKCPPYVPRLLHGFLMDAWVTLSLFAIFRVLDNVPVFVNVLRAFSRRGFVFAEKTLGHTALRAVDVVISRVLLGLAAAVSLLMFGIRAVRDEFTPDEVRQNWVASKTDGRMRTKEA</sequence>
<dbReference type="EMBL" id="MAVT02000490">
    <property type="protein sequence ID" value="POS75420.1"/>
    <property type="molecule type" value="Genomic_DNA"/>
</dbReference>
<dbReference type="InterPro" id="IPR014710">
    <property type="entry name" value="RmlC-like_jellyroll"/>
</dbReference>
<keyword evidence="1" id="KW-0472">Membrane</keyword>
<dbReference type="InterPro" id="IPR011051">
    <property type="entry name" value="RmlC_Cupin_sf"/>
</dbReference>
<keyword evidence="1" id="KW-1133">Transmembrane helix</keyword>
<dbReference type="AlphaFoldDB" id="A0A2P5HYU0"/>
<evidence type="ECO:0000313" key="4">
    <source>
        <dbReference type="Proteomes" id="UP000094444"/>
    </source>
</evidence>
<name>A0A2P5HYU0_DIAHE</name>
<keyword evidence="1" id="KW-0812">Transmembrane</keyword>
<dbReference type="InParanoid" id="A0A2P5HYU0"/>
<gene>
    <name evidence="3" type="ORF">DHEL01_v206191</name>
</gene>
<feature type="transmembrane region" description="Helical" evidence="1">
    <location>
        <begin position="196"/>
        <end position="218"/>
    </location>
</feature>
<dbReference type="OrthoDB" id="504210at2759"/>
<dbReference type="Gene3D" id="2.60.120.10">
    <property type="entry name" value="Jelly Rolls"/>
    <property type="match status" value="1"/>
</dbReference>
<feature type="transmembrane region" description="Helical" evidence="1">
    <location>
        <begin position="139"/>
        <end position="160"/>
    </location>
</feature>
<accession>A0A2P5HYU0</accession>